<sequence length="190" mass="20305">MKTHRVVTPSTLVIALLAPPGFASTQGLSLDFTAVIEETTCVMNISSLSNATLSGSGTQYQLTIPNIGIAELLNVTASTEGSFKLQPKECNNEITSLTMTVQGTTLTGSEYMLQNALNSNNAENVGLGFKPKGGDENSRFKLNGAQNITWSQSQIADGMDLSAFFRRASTSLTPMPGDFQAKATFTFTYE</sequence>
<dbReference type="GO" id="GO:0043709">
    <property type="term" value="P:cell adhesion involved in single-species biofilm formation"/>
    <property type="evidence" value="ECO:0007669"/>
    <property type="project" value="TreeGrafter"/>
</dbReference>
<dbReference type="InterPro" id="IPR000259">
    <property type="entry name" value="Adhesion_dom_fimbrial"/>
</dbReference>
<dbReference type="Proteomes" id="UP000885148">
    <property type="component" value="Unassembled WGS sequence"/>
</dbReference>
<name>A0A9P3ZAP7_CITFR</name>
<feature type="chain" id="PRO_5040310700" evidence="1">
    <location>
        <begin position="24"/>
        <end position="190"/>
    </location>
</feature>
<dbReference type="AlphaFoldDB" id="A0A9P3ZAP7"/>
<accession>A0A9P3ZAP7</accession>
<dbReference type="InterPro" id="IPR008966">
    <property type="entry name" value="Adhesion_dom_sf"/>
</dbReference>
<evidence type="ECO:0000313" key="3">
    <source>
        <dbReference type="EMBL" id="HBH7044617.1"/>
    </source>
</evidence>
<dbReference type="SUPFAM" id="SSF49401">
    <property type="entry name" value="Bacterial adhesins"/>
    <property type="match status" value="1"/>
</dbReference>
<comment type="caution">
    <text evidence="3">The sequence shown here is derived from an EMBL/GenBank/DDBJ whole genome shotgun (WGS) entry which is preliminary data.</text>
</comment>
<dbReference type="Pfam" id="PF00419">
    <property type="entry name" value="Fimbrial"/>
    <property type="match status" value="1"/>
</dbReference>
<evidence type="ECO:0000259" key="2">
    <source>
        <dbReference type="Pfam" id="PF00419"/>
    </source>
</evidence>
<keyword evidence="1" id="KW-0732">Signal</keyword>
<dbReference type="InterPro" id="IPR050263">
    <property type="entry name" value="Bact_Fimbrial_Adh_Pro"/>
</dbReference>
<feature type="signal peptide" evidence="1">
    <location>
        <begin position="1"/>
        <end position="23"/>
    </location>
</feature>
<organism evidence="3 4">
    <name type="scientific">Citrobacter freundii</name>
    <dbReference type="NCBI Taxonomy" id="546"/>
    <lineage>
        <taxon>Bacteria</taxon>
        <taxon>Pseudomonadati</taxon>
        <taxon>Pseudomonadota</taxon>
        <taxon>Gammaproteobacteria</taxon>
        <taxon>Enterobacterales</taxon>
        <taxon>Enterobacteriaceae</taxon>
        <taxon>Citrobacter</taxon>
        <taxon>Citrobacter freundii complex</taxon>
    </lineage>
</organism>
<evidence type="ECO:0000256" key="1">
    <source>
        <dbReference type="SAM" id="SignalP"/>
    </source>
</evidence>
<dbReference type="EMBL" id="DAESCB010000025">
    <property type="protein sequence ID" value="HBH7044617.1"/>
    <property type="molecule type" value="Genomic_DNA"/>
</dbReference>
<feature type="domain" description="Fimbrial-type adhesion" evidence="2">
    <location>
        <begin position="58"/>
        <end position="189"/>
    </location>
</feature>
<reference evidence="3" key="1">
    <citation type="journal article" date="2018" name="Genome Biol.">
        <title>SKESA: strategic k-mer extension for scrupulous assemblies.</title>
        <authorList>
            <person name="Souvorov A."/>
            <person name="Agarwala R."/>
            <person name="Lipman D.J."/>
        </authorList>
    </citation>
    <scope>NUCLEOTIDE SEQUENCE</scope>
    <source>
        <strain evidence="3">91871</strain>
    </source>
</reference>
<dbReference type="InterPro" id="IPR036937">
    <property type="entry name" value="Adhesion_dom_fimbrial_sf"/>
</dbReference>
<gene>
    <name evidence="3" type="ORF">KV121_004761</name>
</gene>
<dbReference type="PANTHER" id="PTHR33420">
    <property type="entry name" value="FIMBRIAL SUBUNIT ELFA-RELATED"/>
    <property type="match status" value="1"/>
</dbReference>
<evidence type="ECO:0000313" key="4">
    <source>
        <dbReference type="Proteomes" id="UP000885148"/>
    </source>
</evidence>
<dbReference type="PANTHER" id="PTHR33420:SF33">
    <property type="entry name" value="MINOR FIMBRIAL SUBUNIT"/>
    <property type="match status" value="1"/>
</dbReference>
<dbReference type="GO" id="GO:0009289">
    <property type="term" value="C:pilus"/>
    <property type="evidence" value="ECO:0007669"/>
    <property type="project" value="InterPro"/>
</dbReference>
<dbReference type="RefSeq" id="WP_057102226.1">
    <property type="nucleotide sequence ID" value="NZ_CADCYN010000002.1"/>
</dbReference>
<dbReference type="Gene3D" id="2.60.40.1090">
    <property type="entry name" value="Fimbrial-type adhesion domain"/>
    <property type="match status" value="1"/>
</dbReference>
<protein>
    <submittedName>
        <fullName evidence="3">Fimbrial protein</fullName>
    </submittedName>
</protein>
<reference evidence="3" key="2">
    <citation type="submission" date="2021-07" db="EMBL/GenBank/DDBJ databases">
        <authorList>
            <consortium name="NCBI Pathogen Detection Project"/>
        </authorList>
    </citation>
    <scope>NUCLEOTIDE SEQUENCE</scope>
    <source>
        <strain evidence="3">91871</strain>
    </source>
</reference>
<proteinExistence type="predicted"/>